<dbReference type="PANTHER" id="PTHR42856">
    <property type="entry name" value="ACYL-COENZYME A THIOESTERASE PAAI"/>
    <property type="match status" value="1"/>
</dbReference>
<evidence type="ECO:0000313" key="4">
    <source>
        <dbReference type="Proteomes" id="UP000001968"/>
    </source>
</evidence>
<feature type="domain" description="Thioesterase" evidence="2">
    <location>
        <begin position="54"/>
        <end position="124"/>
    </location>
</feature>
<dbReference type="Proteomes" id="UP000001968">
    <property type="component" value="Chromosome"/>
</dbReference>
<accession>Q0AXW4</accession>
<dbReference type="InterPro" id="IPR029069">
    <property type="entry name" value="HotDog_dom_sf"/>
</dbReference>
<dbReference type="OrthoDB" id="328435at2"/>
<keyword evidence="1" id="KW-0378">Hydrolase</keyword>
<name>Q0AXW4_SYNWW</name>
<dbReference type="NCBIfam" id="TIGR00369">
    <property type="entry name" value="unchar_dom_1"/>
    <property type="match status" value="1"/>
</dbReference>
<dbReference type="CDD" id="cd03443">
    <property type="entry name" value="PaaI_thioesterase"/>
    <property type="match status" value="1"/>
</dbReference>
<protein>
    <submittedName>
        <fullName evidence="3">Uncharacterized aromatic compound catabolism protein</fullName>
    </submittedName>
</protein>
<sequence length="143" mass="15193">MQNQGIDEELFRHIADSIGDTPYYKLLGIQVINIGPGLAEMSVTVDLKHTNPLGVTHGGLMMSLADAAMGNAIRSLGIKAVTVDCSTGFIASAQQGETVIARGEVLRAGKNMLFAQAEVRAGNRLLSNSKASYFKTGEIDLNN</sequence>
<gene>
    <name evidence="3" type="ordered locus">Swol_1130</name>
</gene>
<dbReference type="eggNOG" id="COG2050">
    <property type="taxonomic scope" value="Bacteria"/>
</dbReference>
<dbReference type="InterPro" id="IPR003736">
    <property type="entry name" value="PAAI_dom"/>
</dbReference>
<dbReference type="KEGG" id="swo:Swol_1130"/>
<dbReference type="InterPro" id="IPR006683">
    <property type="entry name" value="Thioestr_dom"/>
</dbReference>
<evidence type="ECO:0000259" key="2">
    <source>
        <dbReference type="Pfam" id="PF03061"/>
    </source>
</evidence>
<dbReference type="PANTHER" id="PTHR42856:SF1">
    <property type="entry name" value="ACYL-COENZYME A THIOESTERASE PAAI"/>
    <property type="match status" value="1"/>
</dbReference>
<evidence type="ECO:0000256" key="1">
    <source>
        <dbReference type="ARBA" id="ARBA00022801"/>
    </source>
</evidence>
<dbReference type="RefSeq" id="WP_011640544.1">
    <property type="nucleotide sequence ID" value="NC_008346.1"/>
</dbReference>
<dbReference type="AlphaFoldDB" id="Q0AXW4"/>
<evidence type="ECO:0000313" key="3">
    <source>
        <dbReference type="EMBL" id="ABI68440.1"/>
    </source>
</evidence>
<proteinExistence type="predicted"/>
<dbReference type="SUPFAM" id="SSF54637">
    <property type="entry name" value="Thioesterase/thiol ester dehydrase-isomerase"/>
    <property type="match status" value="1"/>
</dbReference>
<dbReference type="InterPro" id="IPR052723">
    <property type="entry name" value="Acyl-CoA_thioesterase_PaaI"/>
</dbReference>
<dbReference type="GO" id="GO:0016289">
    <property type="term" value="F:acyl-CoA hydrolase activity"/>
    <property type="evidence" value="ECO:0007669"/>
    <property type="project" value="UniProtKB-ARBA"/>
</dbReference>
<keyword evidence="4" id="KW-1185">Reference proteome</keyword>
<dbReference type="HOGENOM" id="CLU_089876_3_3_9"/>
<dbReference type="Gene3D" id="3.10.129.10">
    <property type="entry name" value="Hotdog Thioesterase"/>
    <property type="match status" value="1"/>
</dbReference>
<reference evidence="4" key="1">
    <citation type="journal article" date="2010" name="Environ. Microbiol.">
        <title>The genome of Syntrophomonas wolfei: new insights into syntrophic metabolism and biohydrogen production.</title>
        <authorList>
            <person name="Sieber J.R."/>
            <person name="Sims D.R."/>
            <person name="Han C."/>
            <person name="Kim E."/>
            <person name="Lykidis A."/>
            <person name="Lapidus A.L."/>
            <person name="McDonnald E."/>
            <person name="Rohlin L."/>
            <person name="Culley D.E."/>
            <person name="Gunsalus R."/>
            <person name="McInerney M.J."/>
        </authorList>
    </citation>
    <scope>NUCLEOTIDE SEQUENCE [LARGE SCALE GENOMIC DNA]</scope>
    <source>
        <strain evidence="4">DSM 2245B / Goettingen</strain>
    </source>
</reference>
<organism evidence="3 4">
    <name type="scientific">Syntrophomonas wolfei subsp. wolfei (strain DSM 2245B / Goettingen)</name>
    <dbReference type="NCBI Taxonomy" id="335541"/>
    <lineage>
        <taxon>Bacteria</taxon>
        <taxon>Bacillati</taxon>
        <taxon>Bacillota</taxon>
        <taxon>Clostridia</taxon>
        <taxon>Eubacteriales</taxon>
        <taxon>Syntrophomonadaceae</taxon>
        <taxon>Syntrophomonas</taxon>
    </lineage>
</organism>
<dbReference type="Pfam" id="PF03061">
    <property type="entry name" value="4HBT"/>
    <property type="match status" value="1"/>
</dbReference>
<dbReference type="EMBL" id="CP000448">
    <property type="protein sequence ID" value="ABI68440.1"/>
    <property type="molecule type" value="Genomic_DNA"/>
</dbReference>
<dbReference type="STRING" id="335541.Swol_1130"/>